<dbReference type="Pfam" id="PF03372">
    <property type="entry name" value="Exo_endo_phos"/>
    <property type="match status" value="1"/>
</dbReference>
<dbReference type="InterPro" id="IPR005135">
    <property type="entry name" value="Endo/exonuclease/phosphatase"/>
</dbReference>
<dbReference type="EC" id="3.1.11.2" evidence="9"/>
<evidence type="ECO:0000256" key="1">
    <source>
        <dbReference type="ARBA" id="ARBA00007092"/>
    </source>
</evidence>
<comment type="cofactor">
    <cofactor evidence="6">
        <name>Mg(2+)</name>
        <dbReference type="ChEBI" id="CHEBI:18420"/>
    </cofactor>
    <cofactor evidence="6">
        <name>Mn(2+)</name>
        <dbReference type="ChEBI" id="CHEBI:29035"/>
    </cofactor>
    <text evidence="6">Probably binds two magnesium or manganese ions per subunit.</text>
</comment>
<keyword evidence="3 9" id="KW-0378">Hydrolase</keyword>
<reference evidence="9" key="1">
    <citation type="submission" date="2022-05" db="EMBL/GenBank/DDBJ databases">
        <title>Impact of host demography and evolutionary history on endosymbiont molecular evolution: a test in carpenter ants (Genus Camponotus) and their Blochmannia endosymbionts.</title>
        <authorList>
            <person name="Manthey J.D."/>
            <person name="Giron J.C."/>
            <person name="Hruska J.P."/>
        </authorList>
    </citation>
    <scope>NUCLEOTIDE SEQUENCE</scope>
    <source>
        <strain evidence="9">C-039</strain>
    </source>
</reference>
<feature type="domain" description="Endonuclease/exonuclease/phosphatase" evidence="8">
    <location>
        <begin position="4"/>
        <end position="259"/>
    </location>
</feature>
<feature type="active site" description="Proton donor/acceptor" evidence="5">
    <location>
        <position position="151"/>
    </location>
</feature>
<dbReference type="Gene3D" id="3.60.10.10">
    <property type="entry name" value="Endonuclease/exonuclease/phosphatase"/>
    <property type="match status" value="1"/>
</dbReference>
<feature type="active site" description="Proton acceptor" evidence="5">
    <location>
        <position position="259"/>
    </location>
</feature>
<dbReference type="RefSeq" id="WP_250248771.1">
    <property type="nucleotide sequence ID" value="NZ_CP097753.1"/>
</dbReference>
<keyword evidence="4 6" id="KW-0460">Magnesium</keyword>
<dbReference type="PANTHER" id="PTHR43250">
    <property type="entry name" value="EXODEOXYRIBONUCLEASE III"/>
    <property type="match status" value="1"/>
</dbReference>
<dbReference type="InterPro" id="IPR036691">
    <property type="entry name" value="Endo/exonu/phosph_ase_sf"/>
</dbReference>
<dbReference type="PROSITE" id="PS00726">
    <property type="entry name" value="AP_NUCLEASE_F1_1"/>
    <property type="match status" value="1"/>
</dbReference>
<dbReference type="GO" id="GO:0004519">
    <property type="term" value="F:endonuclease activity"/>
    <property type="evidence" value="ECO:0007669"/>
    <property type="project" value="InterPro"/>
</dbReference>
<feature type="binding site" evidence="6">
    <location>
        <position position="259"/>
    </location>
    <ligand>
        <name>Mg(2+)</name>
        <dbReference type="ChEBI" id="CHEBI:18420"/>
        <label>1</label>
    </ligand>
</feature>
<dbReference type="NCBIfam" id="NF008733">
    <property type="entry name" value="PRK11756.1"/>
    <property type="match status" value="1"/>
</dbReference>
<feature type="binding site" evidence="6">
    <location>
        <position position="153"/>
    </location>
    <ligand>
        <name>Mg(2+)</name>
        <dbReference type="ChEBI" id="CHEBI:18420"/>
        <label>1</label>
    </ligand>
</feature>
<evidence type="ECO:0000256" key="6">
    <source>
        <dbReference type="PIRSR" id="PIRSR604808-2"/>
    </source>
</evidence>
<dbReference type="AlphaFoldDB" id="A0A9Q8X141"/>
<dbReference type="GO" id="GO:0046872">
    <property type="term" value="F:metal ion binding"/>
    <property type="evidence" value="ECO:0007669"/>
    <property type="project" value="UniProtKB-KW"/>
</dbReference>
<dbReference type="PANTHER" id="PTHR43250:SF2">
    <property type="entry name" value="EXODEOXYRIBONUCLEASE III"/>
    <property type="match status" value="1"/>
</dbReference>
<evidence type="ECO:0000313" key="9">
    <source>
        <dbReference type="EMBL" id="URJ28328.1"/>
    </source>
</evidence>
<feature type="binding site" evidence="6">
    <location>
        <position position="7"/>
    </location>
    <ligand>
        <name>Mg(2+)</name>
        <dbReference type="ChEBI" id="CHEBI:18420"/>
        <label>1</label>
    </ligand>
</feature>
<dbReference type="InterPro" id="IPR020847">
    <property type="entry name" value="AP_endonuclease_F1_BS"/>
</dbReference>
<evidence type="ECO:0000256" key="3">
    <source>
        <dbReference type="ARBA" id="ARBA00022801"/>
    </source>
</evidence>
<dbReference type="GO" id="GO:0008311">
    <property type="term" value="F:double-stranded DNA 3'-5' DNA exonuclease activity"/>
    <property type="evidence" value="ECO:0007669"/>
    <property type="project" value="UniProtKB-EC"/>
</dbReference>
<feature type="binding site" evidence="6">
    <location>
        <position position="258"/>
    </location>
    <ligand>
        <name>Mg(2+)</name>
        <dbReference type="ChEBI" id="CHEBI:18420"/>
        <label>1</label>
    </ligand>
</feature>
<evidence type="ECO:0000313" key="10">
    <source>
        <dbReference type="Proteomes" id="UP001056209"/>
    </source>
</evidence>
<evidence type="ECO:0000259" key="8">
    <source>
        <dbReference type="Pfam" id="PF03372"/>
    </source>
</evidence>
<keyword evidence="6" id="KW-0464">Manganese</keyword>
<feature type="binding site" evidence="6">
    <location>
        <position position="151"/>
    </location>
    <ligand>
        <name>Mg(2+)</name>
        <dbReference type="ChEBI" id="CHEBI:18420"/>
        <label>1</label>
    </ligand>
</feature>
<dbReference type="GO" id="GO:0006281">
    <property type="term" value="P:DNA repair"/>
    <property type="evidence" value="ECO:0007669"/>
    <property type="project" value="InterPro"/>
</dbReference>
<feature type="active site" evidence="5">
    <location>
        <position position="109"/>
    </location>
</feature>
<dbReference type="InterPro" id="IPR037493">
    <property type="entry name" value="ExoIII-like"/>
</dbReference>
<dbReference type="NCBIfam" id="TIGR00195">
    <property type="entry name" value="exoDNase_III"/>
    <property type="match status" value="1"/>
</dbReference>
<dbReference type="InterPro" id="IPR004808">
    <property type="entry name" value="AP_endonuc_1"/>
</dbReference>
<sequence length="268" mass="31441">MKFVSFNVNGLRARMHQLTAIISQLQPDVIGLQEIKVHDDFFPIKEILKYGYHVYYYGQKKYYGVALLLRQIPLTVIRGFANDDHLSQKRIIIADIMTSIGVLTIINSYFPQGENKNHTEKFVYKKNFYKNFQNYIEHTYHNNSLLLIMGDMNISPTDFDIGIGEKNKKKWISSGRCSFLPEERTWINNLMNWGLRDVYRNMHPHKNERYSWFSYKSNGFSRNSGLRIDLILVTCSLENLCKDSDISYSIRSMNKPSDHAPVWADFDI</sequence>
<proteinExistence type="inferred from homology"/>
<evidence type="ECO:0000256" key="4">
    <source>
        <dbReference type="ARBA" id="ARBA00022842"/>
    </source>
</evidence>
<dbReference type="NCBIfam" id="TIGR00633">
    <property type="entry name" value="xth"/>
    <property type="match status" value="1"/>
</dbReference>
<feature type="site" description="Transition state stabilizer" evidence="7">
    <location>
        <position position="153"/>
    </location>
</feature>
<name>A0A9Q8X141_9ENTR</name>
<keyword evidence="2 6" id="KW-0479">Metal-binding</keyword>
<evidence type="ECO:0000256" key="5">
    <source>
        <dbReference type="PIRSR" id="PIRSR604808-1"/>
    </source>
</evidence>
<accession>A0A9Q8X141</accession>
<feature type="binding site" evidence="6">
    <location>
        <position position="34"/>
    </location>
    <ligand>
        <name>Mg(2+)</name>
        <dbReference type="ChEBI" id="CHEBI:18420"/>
        <label>1</label>
    </ligand>
</feature>
<dbReference type="SUPFAM" id="SSF56219">
    <property type="entry name" value="DNase I-like"/>
    <property type="match status" value="1"/>
</dbReference>
<organism evidence="9 10">
    <name type="scientific">Candidatus Blochmannia vicinus</name>
    <name type="common">nom. nud.</name>
    <dbReference type="NCBI Taxonomy" id="251540"/>
    <lineage>
        <taxon>Bacteria</taxon>
        <taxon>Pseudomonadati</taxon>
        <taxon>Pseudomonadota</taxon>
        <taxon>Gammaproteobacteria</taxon>
        <taxon>Enterobacterales</taxon>
        <taxon>Enterobacteriaceae</taxon>
        <taxon>ant endosymbionts</taxon>
        <taxon>Candidatus Blochmanniella</taxon>
    </lineage>
</organism>
<gene>
    <name evidence="9" type="primary">xthA</name>
    <name evidence="9" type="ORF">M9393_01010</name>
</gene>
<evidence type="ECO:0000256" key="2">
    <source>
        <dbReference type="ARBA" id="ARBA00022723"/>
    </source>
</evidence>
<dbReference type="EMBL" id="CP097753">
    <property type="protein sequence ID" value="URJ28328.1"/>
    <property type="molecule type" value="Genomic_DNA"/>
</dbReference>
<protein>
    <submittedName>
        <fullName evidence="9">Exodeoxyribonuclease III</fullName>
        <ecNumber evidence="9">3.1.11.2</ecNumber>
    </submittedName>
</protein>
<feature type="site" description="Important for catalytic activity" evidence="7">
    <location>
        <position position="229"/>
    </location>
</feature>
<dbReference type="PROSITE" id="PS51435">
    <property type="entry name" value="AP_NUCLEASE_F1_4"/>
    <property type="match status" value="1"/>
</dbReference>
<feature type="site" description="Interaction with DNA substrate" evidence="7">
    <location>
        <position position="259"/>
    </location>
</feature>
<dbReference type="GO" id="GO:0003677">
    <property type="term" value="F:DNA binding"/>
    <property type="evidence" value="ECO:0007669"/>
    <property type="project" value="InterPro"/>
</dbReference>
<comment type="similarity">
    <text evidence="1">Belongs to the DNA repair enzymes AP/ExoA family.</text>
</comment>
<evidence type="ECO:0000256" key="7">
    <source>
        <dbReference type="PIRSR" id="PIRSR604808-3"/>
    </source>
</evidence>
<dbReference type="Proteomes" id="UP001056209">
    <property type="component" value="Chromosome"/>
</dbReference>